<feature type="transmembrane region" description="Helical" evidence="3">
    <location>
        <begin position="292"/>
        <end position="311"/>
    </location>
</feature>
<evidence type="ECO:0000256" key="1">
    <source>
        <dbReference type="ARBA" id="ARBA00022729"/>
    </source>
</evidence>
<evidence type="ECO:0000313" key="5">
    <source>
        <dbReference type="Proteomes" id="UP000095283"/>
    </source>
</evidence>
<feature type="domain" description="Alpha-2-macroglobulin" evidence="4">
    <location>
        <begin position="180"/>
        <end position="260"/>
    </location>
</feature>
<dbReference type="AlphaFoldDB" id="A0A1I7W6R8"/>
<accession>A0A1I7W6R8</accession>
<dbReference type="InterPro" id="IPR050473">
    <property type="entry name" value="A2M/Complement_sys"/>
</dbReference>
<evidence type="ECO:0000313" key="6">
    <source>
        <dbReference type="WBParaSite" id="Hba_00332"/>
    </source>
</evidence>
<dbReference type="InterPro" id="IPR001599">
    <property type="entry name" value="Macroglobln_a2"/>
</dbReference>
<sequence>MAGSTRKGVGNVLCNSNKVSLIGQVRDDGSLSITVTQAMVGLCILFVYTTHSKPTTDMIQFYVRDECQVRFSRSYTFLAIVILYYLIMISLVLKRIFKAAAFFQLYGICPDAKITASAFSNFCLKVIVDQCMNPEQPNGLVLLITCFYNRNDSNIKHKFSDMPLIREDDESKVRERFQEVWLFDSYNLGASDSIGSWSISSVFWSPGQNRLCHAKDVQVVSTKEVFMDIDLPRSVYINETITVKVSVTATNVDIENKTSITFKLRRQVFFLAIICLVSFNKRFQNIKYTSRLLHTLYLAFYLCHILVILYIKSSDTGVKSHDFTIKTAFDTKIPVEMSSSVIRNVLRILSDICPNVKCAHGPVSSTARTIFYCMQLLILCRNPKRAETEEHYKRLILNAKKPLAKVIMNDVQEAFNDAVSTPLKDAIGKFFANFAVEHIICVRFQGY</sequence>
<evidence type="ECO:0000256" key="3">
    <source>
        <dbReference type="SAM" id="Phobius"/>
    </source>
</evidence>
<dbReference type="PANTHER" id="PTHR11412:SF136">
    <property type="entry name" value="CD109 ANTIGEN"/>
    <property type="match status" value="1"/>
</dbReference>
<evidence type="ECO:0000259" key="4">
    <source>
        <dbReference type="SMART" id="SM01360"/>
    </source>
</evidence>
<name>A0A1I7W6R8_HETBA</name>
<protein>
    <submittedName>
        <fullName evidence="6">A2M domain-containing protein</fullName>
    </submittedName>
</protein>
<dbReference type="GO" id="GO:0004866">
    <property type="term" value="F:endopeptidase inhibitor activity"/>
    <property type="evidence" value="ECO:0007669"/>
    <property type="project" value="InterPro"/>
</dbReference>
<keyword evidence="5" id="KW-1185">Reference proteome</keyword>
<proteinExistence type="predicted"/>
<evidence type="ECO:0000256" key="2">
    <source>
        <dbReference type="ARBA" id="ARBA00022966"/>
    </source>
</evidence>
<feature type="transmembrane region" description="Helical" evidence="3">
    <location>
        <begin position="31"/>
        <end position="51"/>
    </location>
</feature>
<dbReference type="Pfam" id="PF00207">
    <property type="entry name" value="A2M"/>
    <property type="match status" value="1"/>
</dbReference>
<dbReference type="SMART" id="SM01360">
    <property type="entry name" value="A2M"/>
    <property type="match status" value="1"/>
</dbReference>
<organism evidence="5 6">
    <name type="scientific">Heterorhabditis bacteriophora</name>
    <name type="common">Entomopathogenic nematode worm</name>
    <dbReference type="NCBI Taxonomy" id="37862"/>
    <lineage>
        <taxon>Eukaryota</taxon>
        <taxon>Metazoa</taxon>
        <taxon>Ecdysozoa</taxon>
        <taxon>Nematoda</taxon>
        <taxon>Chromadorea</taxon>
        <taxon>Rhabditida</taxon>
        <taxon>Rhabditina</taxon>
        <taxon>Rhabditomorpha</taxon>
        <taxon>Strongyloidea</taxon>
        <taxon>Heterorhabditidae</taxon>
        <taxon>Heterorhabditis</taxon>
    </lineage>
</organism>
<feature type="transmembrane region" description="Helical" evidence="3">
    <location>
        <begin position="71"/>
        <end position="93"/>
    </location>
</feature>
<keyword evidence="1" id="KW-0732">Signal</keyword>
<keyword evidence="3" id="KW-0472">Membrane</keyword>
<reference evidence="6" key="1">
    <citation type="submission" date="2016-11" db="UniProtKB">
        <authorList>
            <consortium name="WormBaseParasite"/>
        </authorList>
    </citation>
    <scope>IDENTIFICATION</scope>
</reference>
<dbReference type="WBParaSite" id="Hba_00332">
    <property type="protein sequence ID" value="Hba_00332"/>
    <property type="gene ID" value="Hba_00332"/>
</dbReference>
<keyword evidence="3" id="KW-0812">Transmembrane</keyword>
<dbReference type="PANTHER" id="PTHR11412">
    <property type="entry name" value="MACROGLOBULIN / COMPLEMENT"/>
    <property type="match status" value="1"/>
</dbReference>
<keyword evidence="3" id="KW-1133">Transmembrane helix</keyword>
<dbReference type="Proteomes" id="UP000095283">
    <property type="component" value="Unplaced"/>
</dbReference>
<keyword evidence="2" id="KW-0882">Thioester bond</keyword>